<dbReference type="AlphaFoldDB" id="A0ABD5L2R4"/>
<keyword evidence="3" id="KW-0804">Transcription</keyword>
<keyword evidence="1" id="KW-0805">Transcription regulation</keyword>
<dbReference type="SMART" id="SM00347">
    <property type="entry name" value="HTH_MARR"/>
    <property type="match status" value="1"/>
</dbReference>
<evidence type="ECO:0000256" key="3">
    <source>
        <dbReference type="ARBA" id="ARBA00023163"/>
    </source>
</evidence>
<dbReference type="InterPro" id="IPR036390">
    <property type="entry name" value="WH_DNA-bd_sf"/>
</dbReference>
<dbReference type="InterPro" id="IPR036388">
    <property type="entry name" value="WH-like_DNA-bd_sf"/>
</dbReference>
<proteinExistence type="predicted"/>
<dbReference type="PROSITE" id="PS50995">
    <property type="entry name" value="HTH_MARR_2"/>
    <property type="match status" value="1"/>
</dbReference>
<dbReference type="Gene3D" id="1.10.10.10">
    <property type="entry name" value="Winged helix-like DNA-binding domain superfamily/Winged helix DNA-binding domain"/>
    <property type="match status" value="1"/>
</dbReference>
<evidence type="ECO:0000313" key="5">
    <source>
        <dbReference type="EMBL" id="MEN3156505.1"/>
    </source>
</evidence>
<comment type="caution">
    <text evidence="5">The sequence shown here is derived from an EMBL/GenBank/DDBJ whole genome shotgun (WGS) entry which is preliminary data.</text>
</comment>
<dbReference type="SUPFAM" id="SSF46785">
    <property type="entry name" value="Winged helix' DNA-binding domain"/>
    <property type="match status" value="1"/>
</dbReference>
<organism evidence="5 6">
    <name type="scientific">Priestia aryabhattai</name>
    <name type="common">Bacillus aryabhattai</name>
    <dbReference type="NCBI Taxonomy" id="412384"/>
    <lineage>
        <taxon>Bacteria</taxon>
        <taxon>Bacillati</taxon>
        <taxon>Bacillota</taxon>
        <taxon>Bacilli</taxon>
        <taxon>Bacillales</taxon>
        <taxon>Bacillaceae</taxon>
        <taxon>Priestia</taxon>
    </lineage>
</organism>
<feature type="domain" description="HTH marR-type" evidence="4">
    <location>
        <begin position="10"/>
        <end position="156"/>
    </location>
</feature>
<reference evidence="5 6" key="1">
    <citation type="submission" date="2024-05" db="EMBL/GenBank/DDBJ databases">
        <title>The mechanism of isolation and screening of efficient mineral weathering bacteria priestia aryabhattai c4-10 with weathered biotite.</title>
        <authorList>
            <person name="Yang S."/>
        </authorList>
    </citation>
    <scope>NUCLEOTIDE SEQUENCE [LARGE SCALE GENOMIC DNA]</scope>
    <source>
        <strain evidence="5 6">C4-10</strain>
    </source>
</reference>
<evidence type="ECO:0000259" key="4">
    <source>
        <dbReference type="PROSITE" id="PS50995"/>
    </source>
</evidence>
<accession>A0ABD5L2R4</accession>
<dbReference type="InterPro" id="IPR000835">
    <property type="entry name" value="HTH_MarR-typ"/>
</dbReference>
<evidence type="ECO:0000256" key="1">
    <source>
        <dbReference type="ARBA" id="ARBA00023015"/>
    </source>
</evidence>
<dbReference type="EMBL" id="JBDIVD010000003">
    <property type="protein sequence ID" value="MEN3156505.1"/>
    <property type="molecule type" value="Genomic_DNA"/>
</dbReference>
<gene>
    <name evidence="5" type="ORF">ABDD91_27075</name>
</gene>
<dbReference type="Pfam" id="PF01047">
    <property type="entry name" value="MarR"/>
    <property type="match status" value="1"/>
</dbReference>
<keyword evidence="2" id="KW-0238">DNA-binding</keyword>
<dbReference type="PANTHER" id="PTHR35790:SF4">
    <property type="entry name" value="HTH-TYPE TRANSCRIPTIONAL REGULATOR PCHR"/>
    <property type="match status" value="1"/>
</dbReference>
<name>A0ABD5L2R4_PRIAR</name>
<dbReference type="InterPro" id="IPR052067">
    <property type="entry name" value="Metal_resp_HTH_trans_reg"/>
</dbReference>
<dbReference type="RefSeq" id="WP_098113967.1">
    <property type="nucleotide sequence ID" value="NZ_JAIVLM010000008.1"/>
</dbReference>
<protein>
    <submittedName>
        <fullName evidence="5">MarR family transcriptional regulator</fullName>
    </submittedName>
</protein>
<dbReference type="GO" id="GO:0006355">
    <property type="term" value="P:regulation of DNA-templated transcription"/>
    <property type="evidence" value="ECO:0007669"/>
    <property type="project" value="UniProtKB-ARBA"/>
</dbReference>
<sequence>MSLLSKQLIYENYLQLLHLNEQKADSVSQTFFDYLDEKELNEIGTLPSNMSSIHVIECIGNNGPINNIGIATRMNLSKANITKITRTLTKDELIKRFQLADNKKEVYFKLTAKGKQVFELHEKLHSRRKRQFYDLIDDFSDDKQKIILEFLETMINKLRQE</sequence>
<evidence type="ECO:0000256" key="2">
    <source>
        <dbReference type="ARBA" id="ARBA00023125"/>
    </source>
</evidence>
<dbReference type="Proteomes" id="UP001418804">
    <property type="component" value="Unassembled WGS sequence"/>
</dbReference>
<evidence type="ECO:0000313" key="6">
    <source>
        <dbReference type="Proteomes" id="UP001418804"/>
    </source>
</evidence>
<reference evidence="5 6" key="2">
    <citation type="submission" date="2024-05" db="EMBL/GenBank/DDBJ databases">
        <authorList>
            <person name="Zheng X."/>
        </authorList>
    </citation>
    <scope>NUCLEOTIDE SEQUENCE [LARGE SCALE GENOMIC DNA]</scope>
    <source>
        <strain evidence="5 6">C4-10</strain>
    </source>
</reference>
<dbReference type="PANTHER" id="PTHR35790">
    <property type="entry name" value="HTH-TYPE TRANSCRIPTIONAL REGULATOR PCHR"/>
    <property type="match status" value="1"/>
</dbReference>
<dbReference type="GO" id="GO:0003677">
    <property type="term" value="F:DNA binding"/>
    <property type="evidence" value="ECO:0007669"/>
    <property type="project" value="UniProtKB-KW"/>
</dbReference>